<comment type="caution">
    <text evidence="1">The sequence shown here is derived from an EMBL/GenBank/DDBJ whole genome shotgun (WGS) entry which is preliminary data.</text>
</comment>
<dbReference type="Proteomes" id="UP001432322">
    <property type="component" value="Unassembled WGS sequence"/>
</dbReference>
<evidence type="ECO:0000313" key="2">
    <source>
        <dbReference type="Proteomes" id="UP001432322"/>
    </source>
</evidence>
<protein>
    <submittedName>
        <fullName evidence="1">Uncharacterized protein</fullName>
    </submittedName>
</protein>
<feature type="non-terminal residue" evidence="1">
    <location>
        <position position="1"/>
    </location>
</feature>
<sequence>ALSSPFVSTLLHGTFVECTQEWINLPIVADACSLMKTLELNQQLRWTLHSDHYVYSELLSSDQSVEILLMADAFGLVYLLPKMAAHAVKWVEWNLKLTHHSLDHILAICEASRTYAPM</sequence>
<dbReference type="EMBL" id="BTSY01000005">
    <property type="protein sequence ID" value="GMT27191.1"/>
    <property type="molecule type" value="Genomic_DNA"/>
</dbReference>
<feature type="non-terminal residue" evidence="1">
    <location>
        <position position="118"/>
    </location>
</feature>
<dbReference type="AlphaFoldDB" id="A0AAV5W5T9"/>
<gene>
    <name evidence="1" type="ORF">PFISCL1PPCAC_18488</name>
</gene>
<organism evidence="1 2">
    <name type="scientific">Pristionchus fissidentatus</name>
    <dbReference type="NCBI Taxonomy" id="1538716"/>
    <lineage>
        <taxon>Eukaryota</taxon>
        <taxon>Metazoa</taxon>
        <taxon>Ecdysozoa</taxon>
        <taxon>Nematoda</taxon>
        <taxon>Chromadorea</taxon>
        <taxon>Rhabditida</taxon>
        <taxon>Rhabditina</taxon>
        <taxon>Diplogasteromorpha</taxon>
        <taxon>Diplogasteroidea</taxon>
        <taxon>Neodiplogasteridae</taxon>
        <taxon>Pristionchus</taxon>
    </lineage>
</organism>
<evidence type="ECO:0000313" key="1">
    <source>
        <dbReference type="EMBL" id="GMT27191.1"/>
    </source>
</evidence>
<accession>A0AAV5W5T9</accession>
<keyword evidence="2" id="KW-1185">Reference proteome</keyword>
<reference evidence="1" key="1">
    <citation type="submission" date="2023-10" db="EMBL/GenBank/DDBJ databases">
        <title>Genome assembly of Pristionchus species.</title>
        <authorList>
            <person name="Yoshida K."/>
            <person name="Sommer R.J."/>
        </authorList>
    </citation>
    <scope>NUCLEOTIDE SEQUENCE</scope>
    <source>
        <strain evidence="1">RS5133</strain>
    </source>
</reference>
<proteinExistence type="predicted"/>
<name>A0AAV5W5T9_9BILA</name>